<geneLocation type="plasmid" evidence="2">
    <name>pPUV-8</name>
</geneLocation>
<dbReference type="RefSeq" id="WP_023098877.1">
    <property type="nucleotide sequence ID" value="NZ_AP014622.1"/>
</dbReference>
<dbReference type="EMBL" id="MT732184">
    <property type="protein sequence ID" value="QOJ64804.1"/>
    <property type="molecule type" value="Genomic_DNA"/>
</dbReference>
<protein>
    <submittedName>
        <fullName evidence="1">Uncharacterized protein</fullName>
    </submittedName>
</protein>
<name>A0A7M3A8V4_PSEAI</name>
<organism evidence="1">
    <name type="scientific">Pseudomonas aeruginosa</name>
    <dbReference type="NCBI Taxonomy" id="287"/>
    <lineage>
        <taxon>Bacteria</taxon>
        <taxon>Pseudomonadati</taxon>
        <taxon>Pseudomonadota</taxon>
        <taxon>Gammaproteobacteria</taxon>
        <taxon>Pseudomonadales</taxon>
        <taxon>Pseudomonadaceae</taxon>
        <taxon>Pseudomonas</taxon>
    </lineage>
</organism>
<keyword evidence="1" id="KW-0614">Plasmid</keyword>
<sequence length="118" mass="12894">MEIVTLVQISLNRIGTASGVGSGFMPTKSRMVYAETKDAEIQTLRDVVIKAAEENGEMGALDNLSHRPSYGSADIVFDIQGGNVSYSQAYANCEAFPALKSGDRYFRLDEVKTTTRHL</sequence>
<evidence type="ECO:0000313" key="2">
    <source>
        <dbReference type="EMBL" id="QOJ65898.1"/>
    </source>
</evidence>
<geneLocation type="plasmid" evidence="1">
    <name>pPUV-6</name>
</geneLocation>
<dbReference type="EMBL" id="MT732186">
    <property type="protein sequence ID" value="QOJ65898.1"/>
    <property type="molecule type" value="Genomic_DNA"/>
</dbReference>
<proteinExistence type="predicted"/>
<dbReference type="AlphaFoldDB" id="A0A7M3A8V4"/>
<reference evidence="1" key="1">
    <citation type="journal article" date="2021" name="Antimicrob. Agents Chemother.">
        <title>Epidemic territorial spread of IncP-2-type VIM-2 carbapenemase-encoding megaplasmids in nosocomial Pseudomonas aeruginosa populations.</title>
        <authorList>
            <person name="Urbanowicz P."/>
            <person name="Bitar I."/>
            <person name="Izdebski R."/>
            <person name="Baraniak A."/>
            <person name="Literacka E."/>
            <person name="Hrabak J."/>
            <person name="Gniadkowski M."/>
        </authorList>
    </citation>
    <scope>NUCLEOTIDE SEQUENCE</scope>
    <source>
        <strain evidence="2">NMI2635/08</strain>
        <strain evidence="1">NMI3438/07</strain>
        <plasmid evidence="1">pPUV-6</plasmid>
        <plasmid evidence="2">pPUV-8</plasmid>
    </source>
</reference>
<evidence type="ECO:0000313" key="1">
    <source>
        <dbReference type="EMBL" id="QOJ64804.1"/>
    </source>
</evidence>
<accession>A0A7M3A8V4</accession>